<keyword evidence="3" id="KW-0547">Nucleotide-binding</keyword>
<feature type="compositionally biased region" description="Polar residues" evidence="1">
    <location>
        <begin position="590"/>
        <end position="599"/>
    </location>
</feature>
<sequence length="668" mass="75016">MSGAATKPMASRDIVPIDHAFSQYLFAFSSVCTKSCTDDQLGARSLSSTGLDFFATPAAANTFAQTIMASIETLMGADAINKFLQANQEAMEIQATVMGAKLPMMSVVVCVPPCAAIVTAALALCQQQKSHLTEWRVRIDHRNHCACCADITSALHRIEMIADTIADVESGNHRAKPCTDETLWITHIDRAWLDNILYNELEENRTPKPSKELGTNRHDYAGIRAMLTKTGRTDHTTVAVILGDVDNAGWIINSAPFPAVRRQPRAGEIFSLKMSHPFSGSYHRSFLGTFATTGALKRRRVDSPPPEGFKATNKRQTRTNNNSTVNQACPDELCPTVQDTVTSQLTISGHDQIWHNQVLGEIESVYALASSSSKVKAKNLKVVAILASKESQRRGARSDEGDGGLRARAKNVMRNMVNFWKPIERDERIRRRVAERQERLKAYLEKQEVEEGIVHSTKAQPESGPKDRNEMRRQESEDETANLWRWCPLRRVPTQVHLVEQNENSNTGRQINFVWPVRRRSDQFDYCASESKFRKWLEGVIIEKLHIPGPEQYVEVETDQKGWAHAGEWDEIHDEIRCFWPQTKTSWTVRVSRQSNKSGGNMAASSDENQSQEQSSGEDEEDGRVARHEELSMDDSGSEMETDDFIDSDFEEESDSGSELDSDSDYED</sequence>
<feature type="compositionally biased region" description="Basic and acidic residues" evidence="1">
    <location>
        <begin position="464"/>
        <end position="475"/>
    </location>
</feature>
<dbReference type="PROSITE" id="PS51413">
    <property type="entry name" value="DBINO"/>
    <property type="match status" value="1"/>
</dbReference>
<feature type="region of interest" description="Disordered" evidence="1">
    <location>
        <begin position="297"/>
        <end position="327"/>
    </location>
</feature>
<proteinExistence type="predicted"/>
<evidence type="ECO:0000313" key="4">
    <source>
        <dbReference type="Proteomes" id="UP001140453"/>
    </source>
</evidence>
<feature type="compositionally biased region" description="Polar residues" evidence="1">
    <location>
        <begin position="318"/>
        <end position="327"/>
    </location>
</feature>
<dbReference type="GO" id="GO:0004386">
    <property type="term" value="F:helicase activity"/>
    <property type="evidence" value="ECO:0007669"/>
    <property type="project" value="UniProtKB-KW"/>
</dbReference>
<dbReference type="AlphaFoldDB" id="A0A9W8Z3W7"/>
<protein>
    <submittedName>
        <fullName evidence="3">DNA helicase ino80</fullName>
    </submittedName>
</protein>
<keyword evidence="4" id="KW-1185">Reference proteome</keyword>
<dbReference type="InterPro" id="IPR020838">
    <property type="entry name" value="DBINO"/>
</dbReference>
<dbReference type="Pfam" id="PF13892">
    <property type="entry name" value="DBINO"/>
    <property type="match status" value="1"/>
</dbReference>
<organism evidence="3 4">
    <name type="scientific">Gnomoniopsis smithogilvyi</name>
    <dbReference type="NCBI Taxonomy" id="1191159"/>
    <lineage>
        <taxon>Eukaryota</taxon>
        <taxon>Fungi</taxon>
        <taxon>Dikarya</taxon>
        <taxon>Ascomycota</taxon>
        <taxon>Pezizomycotina</taxon>
        <taxon>Sordariomycetes</taxon>
        <taxon>Sordariomycetidae</taxon>
        <taxon>Diaporthales</taxon>
        <taxon>Gnomoniaceae</taxon>
        <taxon>Gnomoniopsis</taxon>
    </lineage>
</organism>
<dbReference type="GO" id="GO:0003677">
    <property type="term" value="F:DNA binding"/>
    <property type="evidence" value="ECO:0007669"/>
    <property type="project" value="InterPro"/>
</dbReference>
<keyword evidence="3" id="KW-0067">ATP-binding</keyword>
<evidence type="ECO:0000259" key="2">
    <source>
        <dbReference type="PROSITE" id="PS51413"/>
    </source>
</evidence>
<name>A0A9W8Z3W7_9PEZI</name>
<keyword evidence="3" id="KW-0378">Hydrolase</keyword>
<comment type="caution">
    <text evidence="3">The sequence shown here is derived from an EMBL/GenBank/DDBJ whole genome shotgun (WGS) entry which is preliminary data.</text>
</comment>
<feature type="domain" description="DBINO" evidence="2">
    <location>
        <begin position="353"/>
        <end position="478"/>
    </location>
</feature>
<feature type="region of interest" description="Disordered" evidence="1">
    <location>
        <begin position="590"/>
        <end position="668"/>
    </location>
</feature>
<feature type="region of interest" description="Disordered" evidence="1">
    <location>
        <begin position="451"/>
        <end position="477"/>
    </location>
</feature>
<feature type="compositionally biased region" description="Low complexity" evidence="1">
    <location>
        <begin position="605"/>
        <end position="615"/>
    </location>
</feature>
<keyword evidence="3" id="KW-0347">Helicase</keyword>
<reference evidence="3" key="1">
    <citation type="submission" date="2022-10" db="EMBL/GenBank/DDBJ databases">
        <title>Tapping the CABI collections for fungal endophytes: first genome assemblies for Collariella, Neodidymelliopsis, Ascochyta clinopodiicola, Didymella pomorum, Didymosphaeria variabile, Neocosmospora piperis and Neocucurbitaria cava.</title>
        <authorList>
            <person name="Hill R."/>
        </authorList>
    </citation>
    <scope>NUCLEOTIDE SEQUENCE</scope>
    <source>
        <strain evidence="3">IMI 355082</strain>
    </source>
</reference>
<dbReference type="Proteomes" id="UP001140453">
    <property type="component" value="Unassembled WGS sequence"/>
</dbReference>
<dbReference type="OrthoDB" id="5194487at2759"/>
<evidence type="ECO:0000313" key="3">
    <source>
        <dbReference type="EMBL" id="KAJ4396359.1"/>
    </source>
</evidence>
<accession>A0A9W8Z3W7</accession>
<feature type="compositionally biased region" description="Acidic residues" evidence="1">
    <location>
        <begin position="632"/>
        <end position="668"/>
    </location>
</feature>
<gene>
    <name evidence="3" type="primary">INO80_1</name>
    <name evidence="3" type="ORF">N0V93_000578</name>
</gene>
<dbReference type="EMBL" id="JAPEVB010000001">
    <property type="protein sequence ID" value="KAJ4396359.1"/>
    <property type="molecule type" value="Genomic_DNA"/>
</dbReference>
<evidence type="ECO:0000256" key="1">
    <source>
        <dbReference type="SAM" id="MobiDB-lite"/>
    </source>
</evidence>